<comment type="caution">
    <text evidence="1">The sequence shown here is derived from an EMBL/GenBank/DDBJ whole genome shotgun (WGS) entry which is preliminary data.</text>
</comment>
<reference evidence="1 2" key="1">
    <citation type="journal article" date="2020" name="Nat. Food">
        <title>A phased Vanilla planifolia genome enables genetic improvement of flavour and production.</title>
        <authorList>
            <person name="Hasing T."/>
            <person name="Tang H."/>
            <person name="Brym M."/>
            <person name="Khazi F."/>
            <person name="Huang T."/>
            <person name="Chambers A.H."/>
        </authorList>
    </citation>
    <scope>NUCLEOTIDE SEQUENCE [LARGE SCALE GENOMIC DNA]</scope>
    <source>
        <tissue evidence="1">Leaf</tissue>
    </source>
</reference>
<gene>
    <name evidence="1" type="ORF">HPP92_023382</name>
</gene>
<keyword evidence="2" id="KW-1185">Reference proteome</keyword>
<name>A0A835PQ91_VANPL</name>
<protein>
    <submittedName>
        <fullName evidence="1">Uncharacterized protein</fullName>
    </submittedName>
</protein>
<proteinExistence type="predicted"/>
<dbReference type="OrthoDB" id="3055998at2759"/>
<evidence type="ECO:0000313" key="1">
    <source>
        <dbReference type="EMBL" id="KAG0458225.1"/>
    </source>
</evidence>
<organism evidence="1 2">
    <name type="scientific">Vanilla planifolia</name>
    <name type="common">Vanilla</name>
    <dbReference type="NCBI Taxonomy" id="51239"/>
    <lineage>
        <taxon>Eukaryota</taxon>
        <taxon>Viridiplantae</taxon>
        <taxon>Streptophyta</taxon>
        <taxon>Embryophyta</taxon>
        <taxon>Tracheophyta</taxon>
        <taxon>Spermatophyta</taxon>
        <taxon>Magnoliopsida</taxon>
        <taxon>Liliopsida</taxon>
        <taxon>Asparagales</taxon>
        <taxon>Orchidaceae</taxon>
        <taxon>Vanilloideae</taxon>
        <taxon>Vanilleae</taxon>
        <taxon>Vanilla</taxon>
    </lineage>
</organism>
<sequence length="105" mass="12313">MEEFEKVEGTCNEGQGYEEDQRRCLRELNKYVGIKFEEVFYNYKLGGRLVGLQQQKERQFLAKLMQDGFQNAPTTRRFQGGDCHPAVDDNFLKSFKDALSGWYLE</sequence>
<evidence type="ECO:0000313" key="2">
    <source>
        <dbReference type="Proteomes" id="UP000636800"/>
    </source>
</evidence>
<dbReference type="EMBL" id="JADCNL010000012">
    <property type="protein sequence ID" value="KAG0458225.1"/>
    <property type="molecule type" value="Genomic_DNA"/>
</dbReference>
<dbReference type="AlphaFoldDB" id="A0A835PQ91"/>
<accession>A0A835PQ91</accession>
<dbReference type="Proteomes" id="UP000636800">
    <property type="component" value="Chromosome 12"/>
</dbReference>